<dbReference type="AlphaFoldDB" id="B8HYH8"/>
<gene>
    <name evidence="1" type="ordered locus">Cyan7425_4322</name>
</gene>
<dbReference type="EMBL" id="CP001344">
    <property type="protein sequence ID" value="ACL46632.1"/>
    <property type="molecule type" value="Genomic_DNA"/>
</dbReference>
<organism evidence="1">
    <name type="scientific">Cyanothece sp. (strain PCC 7425 / ATCC 29141)</name>
    <dbReference type="NCBI Taxonomy" id="395961"/>
    <lineage>
        <taxon>Bacteria</taxon>
        <taxon>Bacillati</taxon>
        <taxon>Cyanobacteriota</taxon>
        <taxon>Cyanophyceae</taxon>
        <taxon>Gomontiellales</taxon>
        <taxon>Cyanothecaceae</taxon>
        <taxon>Cyanothece</taxon>
    </lineage>
</organism>
<dbReference type="InterPro" id="IPR036390">
    <property type="entry name" value="WH_DNA-bd_sf"/>
</dbReference>
<dbReference type="GO" id="GO:0008270">
    <property type="term" value="F:zinc ion binding"/>
    <property type="evidence" value="ECO:0007669"/>
    <property type="project" value="InterPro"/>
</dbReference>
<dbReference type="Gene3D" id="3.40.50.300">
    <property type="entry name" value="P-loop containing nucleotide triphosphate hydrolases"/>
    <property type="match status" value="1"/>
</dbReference>
<dbReference type="STRING" id="395961.Cyan7425_4322"/>
<dbReference type="HOGENOM" id="CLU_347719_0_0_3"/>
<sequence length="811" mass="90507">MTSPFPETITDTIGWLRDTLNRAPLPECPIESATVGKEPKQPAYISGWKDGEPIVKSINWKQFQTNMPQDSMLGVWFRDRKTGIGTLAGWNGEHWLGWIDFDVKDFASQEACDRAVAEWMEQYQIVKGCPRFRTPGGGYRFLIAWEKEPENFGANNGFSLSPDGSTRSGELLTKNGGHTLLPPTIGVNGKPYYWEYWQEYPPLASSPEAVGIYPLVTQTSKPEESHYKQNGGKAKQKTETDLTQFLKQEVYPRLTPEQIYNWPGHSWQERRNSKLQGCCPWHDSQSGTAFYVDEVDGIWLWRCPACNIGGDPVAYRDRLNSGDGHPTGKAFTEIVEELARKAGLSLLHEAQSKTKISAKNPGKKERVSKRYSANEFLSLKPPVTNPLLPGFSPPSGAIIFGGDPGVGKTTFAIDTAACVLLNEKFLEEFPTRSGKVLIVSSDEDVSTLREKMILRGYASAENWSILSGWNDSAFEELEEEMTAVNPAVVIIDNFNEISSDPKFDENHPRASKLVKKIDRLMHDFGAICLLIHHLNKNKERSGIHRFRGNTGIVGSASACWLLLETSSEQRILEVAKCRGGQKSRHLLQYDPATGQSSLVLSQGERNSRDLSDRLLKFFQGKPDCWLEISAIKANFPLENENTIYVSLKRLKDRGLLVMQPSESNNRKIVYSLSNSGNKNLEHIQHKGSSNLTNEFDNNLTTLKADTLQAVSSKALEQFPKQFDINLTSDMNNLTNDLNNLTTSPVKLMSNNLVKLPEPLQKNGSDFLTNNLTTRGGDIDRCSTCGSNIAPGLEPHCAHCSSQDEGDEWIDV</sequence>
<dbReference type="GO" id="GO:0003677">
    <property type="term" value="F:DNA binding"/>
    <property type="evidence" value="ECO:0007669"/>
    <property type="project" value="InterPro"/>
</dbReference>
<proteinExistence type="predicted"/>
<dbReference type="InterPro" id="IPR036977">
    <property type="entry name" value="DNA_primase_Znf_CHC2"/>
</dbReference>
<dbReference type="eggNOG" id="COG3598">
    <property type="taxonomic scope" value="Bacteria"/>
</dbReference>
<dbReference type="SUPFAM" id="SSF46785">
    <property type="entry name" value="Winged helix' DNA-binding domain"/>
    <property type="match status" value="1"/>
</dbReference>
<dbReference type="InterPro" id="IPR036388">
    <property type="entry name" value="WH-like_DNA-bd_sf"/>
</dbReference>
<name>B8HYH8_CYAP4</name>
<evidence type="ECO:0000313" key="1">
    <source>
        <dbReference type="EMBL" id="ACL46632.1"/>
    </source>
</evidence>
<dbReference type="Gene3D" id="3.90.580.10">
    <property type="entry name" value="Zinc finger, CHC2-type domain"/>
    <property type="match status" value="1"/>
</dbReference>
<dbReference type="OrthoDB" id="460004at2"/>
<reference evidence="1" key="1">
    <citation type="submission" date="2009-01" db="EMBL/GenBank/DDBJ databases">
        <title>Complete sequence of chromosome Cyanothece sp. PCC 7425.</title>
        <authorList>
            <consortium name="US DOE Joint Genome Institute"/>
            <person name="Lucas S."/>
            <person name="Copeland A."/>
            <person name="Lapidus A."/>
            <person name="Glavina del Rio T."/>
            <person name="Dalin E."/>
            <person name="Tice H."/>
            <person name="Bruce D."/>
            <person name="Goodwin L."/>
            <person name="Pitluck S."/>
            <person name="Sims D."/>
            <person name="Meineke L."/>
            <person name="Brettin T."/>
            <person name="Detter J.C."/>
            <person name="Han C."/>
            <person name="Larimer F."/>
            <person name="Land M."/>
            <person name="Hauser L."/>
            <person name="Kyrpides N."/>
            <person name="Ovchinnikova G."/>
            <person name="Liberton M."/>
            <person name="Stoeckel J."/>
            <person name="Banerjee A."/>
            <person name="Singh A."/>
            <person name="Page L."/>
            <person name="Sato H."/>
            <person name="Zhao L."/>
            <person name="Sherman L."/>
            <person name="Pakrasi H."/>
            <person name="Richardson P."/>
        </authorList>
    </citation>
    <scope>NUCLEOTIDE SEQUENCE</scope>
    <source>
        <strain evidence="1">PCC 7425</strain>
    </source>
</reference>
<protein>
    <submittedName>
        <fullName evidence="1">Uncharacterized protein</fullName>
    </submittedName>
</protein>
<accession>B8HYH8</accession>
<dbReference type="InterPro" id="IPR027417">
    <property type="entry name" value="P-loop_NTPase"/>
</dbReference>
<dbReference type="eggNOG" id="COG0358">
    <property type="taxonomic scope" value="Bacteria"/>
</dbReference>
<dbReference type="Pfam" id="PF13481">
    <property type="entry name" value="AAA_25"/>
    <property type="match status" value="1"/>
</dbReference>
<dbReference type="GO" id="GO:0006260">
    <property type="term" value="P:DNA replication"/>
    <property type="evidence" value="ECO:0007669"/>
    <property type="project" value="InterPro"/>
</dbReference>
<dbReference type="SUPFAM" id="SSF57783">
    <property type="entry name" value="Zinc beta-ribbon"/>
    <property type="match status" value="1"/>
</dbReference>
<dbReference type="Gene3D" id="1.10.10.10">
    <property type="entry name" value="Winged helix-like DNA-binding domain superfamily/Winged helix DNA-binding domain"/>
    <property type="match status" value="1"/>
</dbReference>
<dbReference type="SUPFAM" id="SSF52540">
    <property type="entry name" value="P-loop containing nucleoside triphosphate hydrolases"/>
    <property type="match status" value="1"/>
</dbReference>
<dbReference type="KEGG" id="cyn:Cyan7425_4322"/>